<protein>
    <recommendedName>
        <fullName evidence="2">SAP domain-containing protein</fullName>
    </recommendedName>
</protein>
<dbReference type="Pfam" id="PF02037">
    <property type="entry name" value="SAP"/>
    <property type="match status" value="1"/>
</dbReference>
<keyword evidence="4" id="KW-1185">Reference proteome</keyword>
<evidence type="ECO:0000313" key="4">
    <source>
        <dbReference type="Proteomes" id="UP001195769"/>
    </source>
</evidence>
<sequence length="418" mass="46779">MPAAEIICLPELGKTLGVNKQPQTVEFVIQQDTTVKMLREKLKEYGLQTTGKKADLIERLREYAADDTSWRLLFQPARKGARGSYTGRRTAKLSTQRITSQFGEHELTLVQHRSKQGIGRVVQSLTPADVDNNDAWAADALQVVGTQRPAAQSANMLLSATEQPTLFAPQFSAHTNLLPAGTTYPAHKLTTETKPEPALQALGTHRLEDTLIERVNNLEMGISNQIAHKIAPLLRTSFDAFGTGITQQPLRPAHPHPHTTSMQLSSAPAQPFTTPTPAAQMAIPTQSIPPSNLSILQLEGRELAFNKTMVMPPPAVRFSTDISALFREWHQSMYLVVNRNGIPIKFWGDVYKKCTGQNSKAWALRKVQWGQWKFIMEECLRFASDDAFWTAWTDANGQHIRYTKLCDTLQRQRMARDT</sequence>
<organism evidence="3 4">
    <name type="scientific">Suillus fuscotomentosus</name>
    <dbReference type="NCBI Taxonomy" id="1912939"/>
    <lineage>
        <taxon>Eukaryota</taxon>
        <taxon>Fungi</taxon>
        <taxon>Dikarya</taxon>
        <taxon>Basidiomycota</taxon>
        <taxon>Agaricomycotina</taxon>
        <taxon>Agaricomycetes</taxon>
        <taxon>Agaricomycetidae</taxon>
        <taxon>Boletales</taxon>
        <taxon>Suillineae</taxon>
        <taxon>Suillaceae</taxon>
        <taxon>Suillus</taxon>
    </lineage>
</organism>
<dbReference type="AlphaFoldDB" id="A0AAD4HGW0"/>
<accession>A0AAD4HGW0</accession>
<evidence type="ECO:0000259" key="2">
    <source>
        <dbReference type="PROSITE" id="PS50800"/>
    </source>
</evidence>
<evidence type="ECO:0000256" key="1">
    <source>
        <dbReference type="SAM" id="MobiDB-lite"/>
    </source>
</evidence>
<dbReference type="GeneID" id="64662049"/>
<feature type="region of interest" description="Disordered" evidence="1">
    <location>
        <begin position="251"/>
        <end position="273"/>
    </location>
</feature>
<dbReference type="RefSeq" id="XP_041221613.1">
    <property type="nucleotide sequence ID" value="XM_041367751.1"/>
</dbReference>
<name>A0AAD4HGW0_9AGAM</name>
<gene>
    <name evidence="3" type="ORF">F5891DRAFT_1193475</name>
</gene>
<dbReference type="SUPFAM" id="SSF68906">
    <property type="entry name" value="SAP domain"/>
    <property type="match status" value="1"/>
</dbReference>
<feature type="domain" description="SAP" evidence="2">
    <location>
        <begin position="30"/>
        <end position="64"/>
    </location>
</feature>
<comment type="caution">
    <text evidence="3">The sequence shown here is derived from an EMBL/GenBank/DDBJ whole genome shotgun (WGS) entry which is preliminary data.</text>
</comment>
<evidence type="ECO:0000313" key="3">
    <source>
        <dbReference type="EMBL" id="KAG1896037.1"/>
    </source>
</evidence>
<dbReference type="Proteomes" id="UP001195769">
    <property type="component" value="Unassembled WGS sequence"/>
</dbReference>
<dbReference type="Gene3D" id="1.10.720.30">
    <property type="entry name" value="SAP domain"/>
    <property type="match status" value="1"/>
</dbReference>
<dbReference type="SMART" id="SM00513">
    <property type="entry name" value="SAP"/>
    <property type="match status" value="1"/>
</dbReference>
<dbReference type="EMBL" id="JABBWK010000059">
    <property type="protein sequence ID" value="KAG1896037.1"/>
    <property type="molecule type" value="Genomic_DNA"/>
</dbReference>
<dbReference type="InterPro" id="IPR036361">
    <property type="entry name" value="SAP_dom_sf"/>
</dbReference>
<reference evidence="3" key="1">
    <citation type="journal article" date="2020" name="New Phytol.">
        <title>Comparative genomics reveals dynamic genome evolution in host specialist ectomycorrhizal fungi.</title>
        <authorList>
            <person name="Lofgren L.A."/>
            <person name="Nguyen N.H."/>
            <person name="Vilgalys R."/>
            <person name="Ruytinx J."/>
            <person name="Liao H.L."/>
            <person name="Branco S."/>
            <person name="Kuo A."/>
            <person name="LaButti K."/>
            <person name="Lipzen A."/>
            <person name="Andreopoulos W."/>
            <person name="Pangilinan J."/>
            <person name="Riley R."/>
            <person name="Hundley H."/>
            <person name="Na H."/>
            <person name="Barry K."/>
            <person name="Grigoriev I.V."/>
            <person name="Stajich J.E."/>
            <person name="Kennedy P.G."/>
        </authorList>
    </citation>
    <scope>NUCLEOTIDE SEQUENCE</scope>
    <source>
        <strain evidence="3">FC203</strain>
    </source>
</reference>
<proteinExistence type="predicted"/>
<dbReference type="InterPro" id="IPR003034">
    <property type="entry name" value="SAP_dom"/>
</dbReference>
<dbReference type="PROSITE" id="PS50800">
    <property type="entry name" value="SAP"/>
    <property type="match status" value="1"/>
</dbReference>